<dbReference type="RefSeq" id="WP_229124319.1">
    <property type="nucleotide sequence ID" value="NZ_CP064789.1"/>
</dbReference>
<name>A0A897NHY2_9EURY</name>
<sequence length="52" mass="5544">MTLSVTVNVIDHVIGLAPRTYTFSLPVVSRLSEIVGLGSLLYSLLITPAEAD</sequence>
<accession>A0A897NHY2</accession>
<reference evidence="1" key="1">
    <citation type="submission" date="2020-11" db="EMBL/GenBank/DDBJ databases">
        <title>Carbohydrate-dependent, anaerobic sulfur respiration: A novel catabolism in halophilic archaea.</title>
        <authorList>
            <person name="Sorokin D.Y."/>
            <person name="Messina E."/>
            <person name="Smedile F."/>
            <person name="La Cono V."/>
            <person name="Hallsworth J.E."/>
            <person name="Yakimov M.M."/>
        </authorList>
    </citation>
    <scope>NUCLEOTIDE SEQUENCE</scope>
    <source>
        <strain evidence="1">HSR-Bgl</strain>
    </source>
</reference>
<proteinExistence type="predicted"/>
<dbReference type="EMBL" id="CP064789">
    <property type="protein sequence ID" value="QSG12337.1"/>
    <property type="molecule type" value="Genomic_DNA"/>
</dbReference>
<dbReference type="Proteomes" id="UP000663305">
    <property type="component" value="Chromosome"/>
</dbReference>
<evidence type="ECO:0000313" key="2">
    <source>
        <dbReference type="Proteomes" id="UP000663305"/>
    </source>
</evidence>
<gene>
    <name evidence="1" type="ORF">HSBGL_1927</name>
</gene>
<dbReference type="AlphaFoldDB" id="A0A897NHY2"/>
<protein>
    <submittedName>
        <fullName evidence="1">Putative membrane protein</fullName>
    </submittedName>
</protein>
<organism evidence="1 2">
    <name type="scientific">Halapricum desulfuricans</name>
    <dbReference type="NCBI Taxonomy" id="2841257"/>
    <lineage>
        <taxon>Archaea</taxon>
        <taxon>Methanobacteriati</taxon>
        <taxon>Methanobacteriota</taxon>
        <taxon>Stenosarchaea group</taxon>
        <taxon>Halobacteria</taxon>
        <taxon>Halobacteriales</taxon>
        <taxon>Haloarculaceae</taxon>
        <taxon>Halapricum</taxon>
    </lineage>
</organism>
<dbReference type="GeneID" id="68861460"/>
<evidence type="ECO:0000313" key="1">
    <source>
        <dbReference type="EMBL" id="QSG12337.1"/>
    </source>
</evidence>